<feature type="compositionally biased region" description="Pro residues" evidence="1">
    <location>
        <begin position="40"/>
        <end position="49"/>
    </location>
</feature>
<feature type="compositionally biased region" description="Low complexity" evidence="1">
    <location>
        <begin position="236"/>
        <end position="254"/>
    </location>
</feature>
<feature type="transmembrane region" description="Helical" evidence="2">
    <location>
        <begin position="364"/>
        <end position="385"/>
    </location>
</feature>
<keyword evidence="2" id="KW-0812">Transmembrane</keyword>
<evidence type="ECO:0008006" key="5">
    <source>
        <dbReference type="Google" id="ProtNLM"/>
    </source>
</evidence>
<feature type="transmembrane region" description="Helical" evidence="2">
    <location>
        <begin position="405"/>
        <end position="428"/>
    </location>
</feature>
<gene>
    <name evidence="3" type="ORF">SCUCBS95973_008560</name>
</gene>
<evidence type="ECO:0000256" key="2">
    <source>
        <dbReference type="SAM" id="Phobius"/>
    </source>
</evidence>
<keyword evidence="4" id="KW-1185">Reference proteome</keyword>
<proteinExistence type="predicted"/>
<sequence>MTVSCNSFQPTLPFSINILWPTSDGDGDGDAAGSPSSPRQKPPPSPPPLESYLPGVYRDEGVPQLSTPSLTAGYLVTELGLGRLDGFNHHWFWLLGSPALPRPLHDSAHRGRTICVTERMDRHLGLGLGSDGGRGGGGGRIELLYIKPLPRFLLDTRFWEQVLSCECKRDDTAVVTSGRKFLGRASTWRTVTGRTSTWSTVKRGGGGGSGSGGNSSNINDGIKTSKTQEKTLAGASSTSSSTVPSHSSSRWSSASSTCDKRHLWDCALGFLYSYAAIVAHESDFRIAHAHGLLPPEVTWSQWRTLTRQVITSPDVVAHRFHQRFLYGEMMLHRLREISQLKRGGLVPVLIGRLDRFARFFQGNVRWLASLVAYIAIVLSALQTGLTTDGLAASGAFQSFASGFTMFALIAPLSILLAFAAYFGMSLLYHVTVHLVTNHLFIGVDGQPILEGVDSFQHHWGDSKSEV</sequence>
<feature type="compositionally biased region" description="Gly residues" evidence="1">
    <location>
        <begin position="203"/>
        <end position="213"/>
    </location>
</feature>
<reference evidence="3 4" key="1">
    <citation type="submission" date="2024-01" db="EMBL/GenBank/DDBJ databases">
        <authorList>
            <person name="Allen C."/>
            <person name="Tagirdzhanova G."/>
        </authorList>
    </citation>
    <scope>NUCLEOTIDE SEQUENCE [LARGE SCALE GENOMIC DNA]</scope>
</reference>
<feature type="region of interest" description="Disordered" evidence="1">
    <location>
        <begin position="23"/>
        <end position="56"/>
    </location>
</feature>
<organism evidence="3 4">
    <name type="scientific">Sporothrix curviconia</name>
    <dbReference type="NCBI Taxonomy" id="1260050"/>
    <lineage>
        <taxon>Eukaryota</taxon>
        <taxon>Fungi</taxon>
        <taxon>Dikarya</taxon>
        <taxon>Ascomycota</taxon>
        <taxon>Pezizomycotina</taxon>
        <taxon>Sordariomycetes</taxon>
        <taxon>Sordariomycetidae</taxon>
        <taxon>Ophiostomatales</taxon>
        <taxon>Ophiostomataceae</taxon>
        <taxon>Sporothrix</taxon>
    </lineage>
</organism>
<keyword evidence="2" id="KW-1133">Transmembrane helix</keyword>
<dbReference type="PANTHER" id="PTHR34414">
    <property type="entry name" value="HET DOMAIN-CONTAINING PROTEIN-RELATED"/>
    <property type="match status" value="1"/>
</dbReference>
<feature type="region of interest" description="Disordered" evidence="1">
    <location>
        <begin position="196"/>
        <end position="254"/>
    </location>
</feature>
<evidence type="ECO:0000313" key="4">
    <source>
        <dbReference type="Proteomes" id="UP001642405"/>
    </source>
</evidence>
<dbReference type="EMBL" id="CAWUHB010000073">
    <property type="protein sequence ID" value="CAK7233336.1"/>
    <property type="molecule type" value="Genomic_DNA"/>
</dbReference>
<dbReference type="InterPro" id="IPR046536">
    <property type="entry name" value="DUF6601"/>
</dbReference>
<evidence type="ECO:0000256" key="1">
    <source>
        <dbReference type="SAM" id="MobiDB-lite"/>
    </source>
</evidence>
<evidence type="ECO:0000313" key="3">
    <source>
        <dbReference type="EMBL" id="CAK7233336.1"/>
    </source>
</evidence>
<comment type="caution">
    <text evidence="3">The sequence shown here is derived from an EMBL/GenBank/DDBJ whole genome shotgun (WGS) entry which is preliminary data.</text>
</comment>
<protein>
    <recommendedName>
        <fullName evidence="5">Subtilisin-like serine protease</fullName>
    </recommendedName>
</protein>
<dbReference type="Proteomes" id="UP001642405">
    <property type="component" value="Unassembled WGS sequence"/>
</dbReference>
<dbReference type="PANTHER" id="PTHR34414:SF1">
    <property type="entry name" value="SUBTILISIN-LIKE SERINE PROTEASE"/>
    <property type="match status" value="1"/>
</dbReference>
<accession>A0ABP0CN62</accession>
<keyword evidence="2" id="KW-0472">Membrane</keyword>
<dbReference type="Pfam" id="PF20246">
    <property type="entry name" value="DUF6601"/>
    <property type="match status" value="2"/>
</dbReference>
<name>A0ABP0CN62_9PEZI</name>